<dbReference type="EMBL" id="JBAMIC010000018">
    <property type="protein sequence ID" value="KAK7094387.1"/>
    <property type="molecule type" value="Genomic_DNA"/>
</dbReference>
<protein>
    <submittedName>
        <fullName evidence="1">Uncharacterized protein</fullName>
    </submittedName>
</protein>
<accession>A0AAN9AWF3</accession>
<comment type="caution">
    <text evidence="1">The sequence shown here is derived from an EMBL/GenBank/DDBJ whole genome shotgun (WGS) entry which is preliminary data.</text>
</comment>
<proteinExistence type="predicted"/>
<dbReference type="Proteomes" id="UP001374579">
    <property type="component" value="Unassembled WGS sequence"/>
</dbReference>
<evidence type="ECO:0000313" key="1">
    <source>
        <dbReference type="EMBL" id="KAK7094387.1"/>
    </source>
</evidence>
<reference evidence="1 2" key="1">
    <citation type="submission" date="2024-02" db="EMBL/GenBank/DDBJ databases">
        <title>Chromosome-scale genome assembly of the rough periwinkle Littorina saxatilis.</title>
        <authorList>
            <person name="De Jode A."/>
            <person name="Faria R."/>
            <person name="Formenti G."/>
            <person name="Sims Y."/>
            <person name="Smith T.P."/>
            <person name="Tracey A."/>
            <person name="Wood J.M.D."/>
            <person name="Zagrodzka Z.B."/>
            <person name="Johannesson K."/>
            <person name="Butlin R.K."/>
            <person name="Leder E.H."/>
        </authorList>
    </citation>
    <scope>NUCLEOTIDE SEQUENCE [LARGE SCALE GENOMIC DNA]</scope>
    <source>
        <strain evidence="1">Snail1</strain>
        <tissue evidence="1">Muscle</tissue>
    </source>
</reference>
<sequence>MFPTAENTKPSTHFTKSSNVHVTFKPGVAVGLGSRRNDKNCAVISAELPNFSTVGLVRLVEQGDANDSRKLPEIDETPKKYSIGQRTNEGSDTHLLTIVGSLERRVLWPTTDHAEYCGRRLTMQSTVADD</sequence>
<keyword evidence="2" id="KW-1185">Reference proteome</keyword>
<gene>
    <name evidence="1" type="ORF">V1264_005959</name>
</gene>
<dbReference type="AlphaFoldDB" id="A0AAN9AWF3"/>
<organism evidence="1 2">
    <name type="scientific">Littorina saxatilis</name>
    <dbReference type="NCBI Taxonomy" id="31220"/>
    <lineage>
        <taxon>Eukaryota</taxon>
        <taxon>Metazoa</taxon>
        <taxon>Spiralia</taxon>
        <taxon>Lophotrochozoa</taxon>
        <taxon>Mollusca</taxon>
        <taxon>Gastropoda</taxon>
        <taxon>Caenogastropoda</taxon>
        <taxon>Littorinimorpha</taxon>
        <taxon>Littorinoidea</taxon>
        <taxon>Littorinidae</taxon>
        <taxon>Littorina</taxon>
    </lineage>
</organism>
<evidence type="ECO:0000313" key="2">
    <source>
        <dbReference type="Proteomes" id="UP001374579"/>
    </source>
</evidence>
<name>A0AAN9AWF3_9CAEN</name>